<evidence type="ECO:0000313" key="2">
    <source>
        <dbReference type="EMBL" id="KAJ8737073.1"/>
    </source>
</evidence>
<dbReference type="EMBL" id="JARGEI010000001">
    <property type="protein sequence ID" value="KAJ8737073.1"/>
    <property type="molecule type" value="Genomic_DNA"/>
</dbReference>
<dbReference type="AlphaFoldDB" id="A0AAD7Z1E9"/>
<evidence type="ECO:0000313" key="3">
    <source>
        <dbReference type="Proteomes" id="UP001231518"/>
    </source>
</evidence>
<sequence>MSITSGGEEPPEPGEKKKRKYHNTRKPDSNKYKIFTKPNYKRLFIENTNSEYIVYVESTEQEKVGNKNPITFTNLITDNVKGVLGVHRINAHKIGITFRKAAAANNFLKMEDFLWKNKLKAFIPSYLTERIGVLRFVPKELSNEEIYKNIVCDSEVISVKRFMRKEEGHLVPLNTITVTFASTSLPQYAYIKLFRYEVKAYIPPLLQCYKCLKFNHSAKACRGEQNCSSCAGRHSYKECDVEEITCINCAGNHLAISRDCPIKKQKIEEKKAKFLKQKSYATVVNSPLTFNEKSFPVLPKVTDKVKPNDTLDTKLIANNEIIINAIVKSLVELGNKSESDGPLTHKKIKEIFLSNLI</sequence>
<evidence type="ECO:0008006" key="4">
    <source>
        <dbReference type="Google" id="ProtNLM"/>
    </source>
</evidence>
<proteinExistence type="predicted"/>
<protein>
    <recommendedName>
        <fullName evidence="4">Gag-like protein</fullName>
    </recommendedName>
</protein>
<name>A0AAD7Z1E9_MYTSE</name>
<feature type="region of interest" description="Disordered" evidence="1">
    <location>
        <begin position="1"/>
        <end position="30"/>
    </location>
</feature>
<gene>
    <name evidence="2" type="ORF">PYW07_000344</name>
</gene>
<dbReference type="Proteomes" id="UP001231518">
    <property type="component" value="Chromosome 1"/>
</dbReference>
<comment type="caution">
    <text evidence="2">The sequence shown here is derived from an EMBL/GenBank/DDBJ whole genome shotgun (WGS) entry which is preliminary data.</text>
</comment>
<accession>A0AAD7Z1E9</accession>
<evidence type="ECO:0000256" key="1">
    <source>
        <dbReference type="SAM" id="MobiDB-lite"/>
    </source>
</evidence>
<reference evidence="2" key="1">
    <citation type="submission" date="2023-03" db="EMBL/GenBank/DDBJ databases">
        <title>Chromosome-level genomes of two armyworms, Mythimna separata and Mythimna loreyi, provide insights into the biosynthesis and reception of sex pheromones.</title>
        <authorList>
            <person name="Zhao H."/>
        </authorList>
    </citation>
    <scope>NUCLEOTIDE SEQUENCE</scope>
    <source>
        <strain evidence="2">BeijingLab</strain>
        <tissue evidence="2">Pupa</tissue>
    </source>
</reference>
<organism evidence="2 3">
    <name type="scientific">Mythimna separata</name>
    <name type="common">Oriental armyworm</name>
    <name type="synonym">Pseudaletia separata</name>
    <dbReference type="NCBI Taxonomy" id="271217"/>
    <lineage>
        <taxon>Eukaryota</taxon>
        <taxon>Metazoa</taxon>
        <taxon>Ecdysozoa</taxon>
        <taxon>Arthropoda</taxon>
        <taxon>Hexapoda</taxon>
        <taxon>Insecta</taxon>
        <taxon>Pterygota</taxon>
        <taxon>Neoptera</taxon>
        <taxon>Endopterygota</taxon>
        <taxon>Lepidoptera</taxon>
        <taxon>Glossata</taxon>
        <taxon>Ditrysia</taxon>
        <taxon>Noctuoidea</taxon>
        <taxon>Noctuidae</taxon>
        <taxon>Noctuinae</taxon>
        <taxon>Hadenini</taxon>
        <taxon>Mythimna</taxon>
    </lineage>
</organism>
<keyword evidence="3" id="KW-1185">Reference proteome</keyword>